<name>A0A1Q8R290_9FIRM</name>
<dbReference type="InterPro" id="IPR013317">
    <property type="entry name" value="DnaA_dom"/>
</dbReference>
<dbReference type="AlphaFoldDB" id="A0A1Q8R290"/>
<keyword evidence="11" id="KW-1185">Reference proteome</keyword>
<dbReference type="SUPFAM" id="SSF52540">
    <property type="entry name" value="P-loop containing nucleoside triphosphate hydrolases"/>
    <property type="match status" value="1"/>
</dbReference>
<dbReference type="PANTHER" id="PTHR30050:SF2">
    <property type="entry name" value="CHROMOSOMAL REPLICATION INITIATOR PROTEIN DNAA"/>
    <property type="match status" value="1"/>
</dbReference>
<dbReference type="CDD" id="cd06571">
    <property type="entry name" value="Bac_DnaA_C"/>
    <property type="match status" value="1"/>
</dbReference>
<keyword evidence="2 7" id="KW-0235">DNA replication</keyword>
<dbReference type="GO" id="GO:0005886">
    <property type="term" value="C:plasma membrane"/>
    <property type="evidence" value="ECO:0007669"/>
    <property type="project" value="TreeGrafter"/>
</dbReference>
<dbReference type="GO" id="GO:0006270">
    <property type="term" value="P:DNA replication initiation"/>
    <property type="evidence" value="ECO:0007669"/>
    <property type="project" value="InterPro"/>
</dbReference>
<reference evidence="10 11" key="1">
    <citation type="submission" date="2016-09" db="EMBL/GenBank/DDBJ databases">
        <title>Complete genome of Desulfosporosinus sp. OL.</title>
        <authorList>
            <person name="Mardanov A."/>
            <person name="Beletsky A."/>
            <person name="Panova A."/>
            <person name="Karnachuk O."/>
            <person name="Ravin N."/>
        </authorList>
    </citation>
    <scope>NUCLEOTIDE SEQUENCE [LARGE SCALE GENOMIC DNA]</scope>
    <source>
        <strain evidence="10 11">OL</strain>
    </source>
</reference>
<evidence type="ECO:0000256" key="6">
    <source>
        <dbReference type="ARBA" id="ARBA00023125"/>
    </source>
</evidence>
<evidence type="ECO:0000256" key="4">
    <source>
        <dbReference type="ARBA" id="ARBA00022840"/>
    </source>
</evidence>
<dbReference type="InterPro" id="IPR010921">
    <property type="entry name" value="Trp_repressor/repl_initiator"/>
</dbReference>
<evidence type="ECO:0000313" key="10">
    <source>
        <dbReference type="EMBL" id="OLN33678.1"/>
    </source>
</evidence>
<keyword evidence="4" id="KW-0067">ATP-binding</keyword>
<dbReference type="OrthoDB" id="9807019at2"/>
<evidence type="ECO:0000256" key="2">
    <source>
        <dbReference type="ARBA" id="ARBA00022705"/>
    </source>
</evidence>
<keyword evidence="6" id="KW-0238">DNA-binding</keyword>
<comment type="caution">
    <text evidence="10">The sequence shown here is derived from an EMBL/GenBank/DDBJ whole genome shotgun (WGS) entry which is preliminary data.</text>
</comment>
<evidence type="ECO:0000313" key="11">
    <source>
        <dbReference type="Proteomes" id="UP000186102"/>
    </source>
</evidence>
<dbReference type="Pfam" id="PF08299">
    <property type="entry name" value="Bac_DnaA_C"/>
    <property type="match status" value="1"/>
</dbReference>
<evidence type="ECO:0000259" key="8">
    <source>
        <dbReference type="SMART" id="SM00382"/>
    </source>
</evidence>
<comment type="similarity">
    <text evidence="7">Belongs to the DnaA family.</text>
</comment>
<dbReference type="EMBL" id="MLBF01000002">
    <property type="protein sequence ID" value="OLN33678.1"/>
    <property type="molecule type" value="Genomic_DNA"/>
</dbReference>
<proteinExistence type="inferred from homology"/>
<dbReference type="Pfam" id="PF00308">
    <property type="entry name" value="Bac_DnaA"/>
    <property type="match status" value="1"/>
</dbReference>
<feature type="domain" description="AAA+ ATPase" evidence="8">
    <location>
        <begin position="24"/>
        <end position="155"/>
    </location>
</feature>
<sequence length="322" mass="37420">MNWFKSDFNIRAWRLIQNYDIEKAPGVTLIYGSRGVGKSVMLRHLYQSTGVNEGGIFTDSLSFARQYAYAAQENKLNIFRQRYRLTRLLLLDDLQFIAGKVKTIEELHYTYEYVIGNGGKMVITLEGDGPQLEFLGERLASRFLSGMIIPIDRPQVEEMERFLDEYCHFKHIFVDKLVLKTISERKDNLADAVQIIEQFVHFAESQQNALSFLCFQAYCEHEDQRKDRVVDPINIIRIAALTMDVSVEELLGPTRKPKANEARQLAIYVIRTLAKISFPEIGKYFNRKHPTIILSYKKMQEKLVKDQDLYKKYCVILNALNV</sequence>
<accession>A0A1Q8R290</accession>
<protein>
    <submittedName>
        <fullName evidence="10">Chromosomal replication initiator protein DnaA</fullName>
    </submittedName>
</protein>
<dbReference type="STRING" id="1888891.DSOL_0388"/>
<gene>
    <name evidence="10" type="ORF">DSOL_0388</name>
</gene>
<dbReference type="RefSeq" id="WP_075363205.1">
    <property type="nucleotide sequence ID" value="NZ_MLBF01000002.1"/>
</dbReference>
<evidence type="ECO:0000256" key="3">
    <source>
        <dbReference type="ARBA" id="ARBA00022741"/>
    </source>
</evidence>
<keyword evidence="5" id="KW-0446">Lipid-binding</keyword>
<dbReference type="InterPro" id="IPR020591">
    <property type="entry name" value="Chromosome_initiator_DnaA-like"/>
</dbReference>
<dbReference type="GO" id="GO:0003688">
    <property type="term" value="F:DNA replication origin binding"/>
    <property type="evidence" value="ECO:0007669"/>
    <property type="project" value="InterPro"/>
</dbReference>
<organism evidence="10 11">
    <name type="scientific">Desulfosporosinus metallidurans</name>
    <dbReference type="NCBI Taxonomy" id="1888891"/>
    <lineage>
        <taxon>Bacteria</taxon>
        <taxon>Bacillati</taxon>
        <taxon>Bacillota</taxon>
        <taxon>Clostridia</taxon>
        <taxon>Eubacteriales</taxon>
        <taxon>Desulfitobacteriaceae</taxon>
        <taxon>Desulfosporosinus</taxon>
    </lineage>
</organism>
<dbReference type="SMART" id="SM00760">
    <property type="entry name" value="Bac_DnaA_C"/>
    <property type="match status" value="1"/>
</dbReference>
<dbReference type="GO" id="GO:0006275">
    <property type="term" value="P:regulation of DNA replication"/>
    <property type="evidence" value="ECO:0007669"/>
    <property type="project" value="InterPro"/>
</dbReference>
<dbReference type="GO" id="GO:0005524">
    <property type="term" value="F:ATP binding"/>
    <property type="evidence" value="ECO:0007669"/>
    <property type="project" value="UniProtKB-KW"/>
</dbReference>
<dbReference type="Gene3D" id="3.40.50.300">
    <property type="entry name" value="P-loop containing nucleotide triphosphate hydrolases"/>
    <property type="match status" value="1"/>
</dbReference>
<dbReference type="InterPro" id="IPR003593">
    <property type="entry name" value="AAA+_ATPase"/>
</dbReference>
<dbReference type="SMART" id="SM00382">
    <property type="entry name" value="AAA"/>
    <property type="match status" value="1"/>
</dbReference>
<dbReference type="PROSITE" id="PS01008">
    <property type="entry name" value="DNAA"/>
    <property type="match status" value="1"/>
</dbReference>
<dbReference type="Gene3D" id="1.10.1750.10">
    <property type="match status" value="1"/>
</dbReference>
<evidence type="ECO:0000256" key="7">
    <source>
        <dbReference type="RuleBase" id="RU004227"/>
    </source>
</evidence>
<dbReference type="InterPro" id="IPR013159">
    <property type="entry name" value="DnaA_C"/>
</dbReference>
<dbReference type="InterPro" id="IPR018312">
    <property type="entry name" value="Chromosome_initiator_DnaA_CS"/>
</dbReference>
<dbReference type="PRINTS" id="PR00051">
    <property type="entry name" value="DNAA"/>
</dbReference>
<keyword evidence="1" id="KW-0963">Cytoplasm</keyword>
<evidence type="ECO:0000259" key="9">
    <source>
        <dbReference type="SMART" id="SM00760"/>
    </source>
</evidence>
<evidence type="ECO:0000256" key="1">
    <source>
        <dbReference type="ARBA" id="ARBA00022490"/>
    </source>
</evidence>
<dbReference type="GO" id="GO:0008289">
    <property type="term" value="F:lipid binding"/>
    <property type="evidence" value="ECO:0007669"/>
    <property type="project" value="UniProtKB-KW"/>
</dbReference>
<dbReference type="InterPro" id="IPR027417">
    <property type="entry name" value="P-loop_NTPase"/>
</dbReference>
<evidence type="ECO:0000256" key="5">
    <source>
        <dbReference type="ARBA" id="ARBA00023121"/>
    </source>
</evidence>
<dbReference type="PANTHER" id="PTHR30050">
    <property type="entry name" value="CHROMOSOMAL REPLICATION INITIATOR PROTEIN DNAA"/>
    <property type="match status" value="1"/>
</dbReference>
<feature type="domain" description="Chromosomal replication initiator DnaA C-terminal" evidence="9">
    <location>
        <begin position="231"/>
        <end position="299"/>
    </location>
</feature>
<dbReference type="SUPFAM" id="SSF48295">
    <property type="entry name" value="TrpR-like"/>
    <property type="match status" value="1"/>
</dbReference>
<keyword evidence="3" id="KW-0547">Nucleotide-binding</keyword>
<dbReference type="Proteomes" id="UP000186102">
    <property type="component" value="Unassembled WGS sequence"/>
</dbReference>